<name>A0ABV7J7S0_9GAMM</name>
<feature type="signal peptide" evidence="1">
    <location>
        <begin position="1"/>
        <end position="24"/>
    </location>
</feature>
<dbReference type="Pfam" id="PF03572">
    <property type="entry name" value="Peptidase_S41"/>
    <property type="match status" value="1"/>
</dbReference>
<dbReference type="Proteomes" id="UP001595533">
    <property type="component" value="Unassembled WGS sequence"/>
</dbReference>
<proteinExistence type="predicted"/>
<dbReference type="Gene3D" id="3.90.226.10">
    <property type="entry name" value="2-enoyl-CoA Hydratase, Chain A, domain 1"/>
    <property type="match status" value="1"/>
</dbReference>
<dbReference type="CDD" id="cd07563">
    <property type="entry name" value="Peptidase_S41_IRBP"/>
    <property type="match status" value="1"/>
</dbReference>
<protein>
    <submittedName>
        <fullName evidence="3">S41 family peptidase</fullName>
        <ecNumber evidence="3">3.4.-.-</ecNumber>
    </submittedName>
</protein>
<dbReference type="GO" id="GO:0016787">
    <property type="term" value="F:hydrolase activity"/>
    <property type="evidence" value="ECO:0007669"/>
    <property type="project" value="UniProtKB-KW"/>
</dbReference>
<dbReference type="InterPro" id="IPR005151">
    <property type="entry name" value="Tail-specific_protease"/>
</dbReference>
<dbReference type="RefSeq" id="WP_077412448.1">
    <property type="nucleotide sequence ID" value="NZ_JBHRTS010000004.1"/>
</dbReference>
<feature type="chain" id="PRO_5046870423" evidence="1">
    <location>
        <begin position="25"/>
        <end position="443"/>
    </location>
</feature>
<keyword evidence="4" id="KW-1185">Reference proteome</keyword>
<dbReference type="Gene3D" id="3.30.750.44">
    <property type="match status" value="1"/>
</dbReference>
<evidence type="ECO:0000256" key="1">
    <source>
        <dbReference type="SAM" id="SignalP"/>
    </source>
</evidence>
<keyword evidence="3" id="KW-0378">Hydrolase</keyword>
<evidence type="ECO:0000313" key="3">
    <source>
        <dbReference type="EMBL" id="MFC3194178.1"/>
    </source>
</evidence>
<sequence length="443" mass="49861">MKIIPTCVYIFCLLTIFNGSFVQAQPADPPLEKTERLAVVNAIGQQLKDHYIFPDVADKMARKISRNAKKGQYEAIDDVRVFAQQLTDDLVEVSQDKHIRVIFDPEGIARQRQAITPEQERELYEDMVARNRLVNFGFQQVKIMEGNVGYLDLRSFQGTEYAGETAVAAMKFLSNTDALIIDLRKNGGGSPQMIQLISSYLFGPEPVHLNTFYRRATEQYDQTWTLPHVDGQRNPDTPVYVLTSDRTFSAAEEFSYNLKNLERATLVGETTGGGAHPGGRITATDRYQVWVPTGRAINPVTNTNWEGTGVTPHIEVPQADALDKAYLLALENLVANNDDERAQASYQWLSAGLRARANPVQLDAEGQQVYVGTYGPRSISLENNQLIYQRDGGTKQPMIPMGDHWFMFADIPYFRIQFEMNNATTVALIGHYDNGRQDKNPRD</sequence>
<reference evidence="4" key="1">
    <citation type="journal article" date="2019" name="Int. J. Syst. Evol. Microbiol.">
        <title>The Global Catalogue of Microorganisms (GCM) 10K type strain sequencing project: providing services to taxonomists for standard genome sequencing and annotation.</title>
        <authorList>
            <consortium name="The Broad Institute Genomics Platform"/>
            <consortium name="The Broad Institute Genome Sequencing Center for Infectious Disease"/>
            <person name="Wu L."/>
            <person name="Ma J."/>
        </authorList>
    </citation>
    <scope>NUCLEOTIDE SEQUENCE [LARGE SCALE GENOMIC DNA]</scope>
    <source>
        <strain evidence="4">KCTC 42953</strain>
    </source>
</reference>
<dbReference type="SUPFAM" id="SSF52096">
    <property type="entry name" value="ClpP/crotonase"/>
    <property type="match status" value="1"/>
</dbReference>
<gene>
    <name evidence="3" type="ORF">ACFODZ_07985</name>
</gene>
<dbReference type="SMART" id="SM00245">
    <property type="entry name" value="TSPc"/>
    <property type="match status" value="1"/>
</dbReference>
<dbReference type="EC" id="3.4.-.-" evidence="3"/>
<comment type="caution">
    <text evidence="3">The sequence shown here is derived from an EMBL/GenBank/DDBJ whole genome shotgun (WGS) entry which is preliminary data.</text>
</comment>
<keyword evidence="1" id="KW-0732">Signal</keyword>
<dbReference type="PANTHER" id="PTHR11261:SF3">
    <property type="entry name" value="RETINOL-BINDING PROTEIN 3"/>
    <property type="match status" value="1"/>
</dbReference>
<accession>A0ABV7J7S0</accession>
<dbReference type="InterPro" id="IPR029045">
    <property type="entry name" value="ClpP/crotonase-like_dom_sf"/>
</dbReference>
<dbReference type="EMBL" id="JBHRTS010000004">
    <property type="protein sequence ID" value="MFC3194178.1"/>
    <property type="molecule type" value="Genomic_DNA"/>
</dbReference>
<dbReference type="Pfam" id="PF11918">
    <property type="entry name" value="Peptidase_S41_N"/>
    <property type="match status" value="1"/>
</dbReference>
<evidence type="ECO:0000259" key="2">
    <source>
        <dbReference type="SMART" id="SM00245"/>
    </source>
</evidence>
<feature type="domain" description="Tail specific protease" evidence="2">
    <location>
        <begin position="116"/>
        <end position="317"/>
    </location>
</feature>
<evidence type="ECO:0000313" key="4">
    <source>
        <dbReference type="Proteomes" id="UP001595533"/>
    </source>
</evidence>
<dbReference type="PANTHER" id="PTHR11261">
    <property type="entry name" value="INTERPHOTORECEPTOR RETINOID-BINDING PROTEIN"/>
    <property type="match status" value="1"/>
</dbReference>
<organism evidence="3 4">
    <name type="scientific">Marinicella sediminis</name>
    <dbReference type="NCBI Taxonomy" id="1792834"/>
    <lineage>
        <taxon>Bacteria</taxon>
        <taxon>Pseudomonadati</taxon>
        <taxon>Pseudomonadota</taxon>
        <taxon>Gammaproteobacteria</taxon>
        <taxon>Lysobacterales</taxon>
        <taxon>Marinicellaceae</taxon>
        <taxon>Marinicella</taxon>
    </lineage>
</organism>